<dbReference type="Proteomes" id="UP000838763">
    <property type="component" value="Unassembled WGS sequence"/>
</dbReference>
<dbReference type="EMBL" id="CALLCH030000001">
    <property type="protein sequence ID" value="CAI4211362.1"/>
    <property type="molecule type" value="Genomic_DNA"/>
</dbReference>
<evidence type="ECO:0000313" key="3">
    <source>
        <dbReference type="Proteomes" id="UP000838763"/>
    </source>
</evidence>
<dbReference type="AlphaFoldDB" id="A0A9P1GWT3"/>
<feature type="non-terminal residue" evidence="2">
    <location>
        <position position="1"/>
    </location>
</feature>
<feature type="non-terminal residue" evidence="2">
    <location>
        <position position="60"/>
    </location>
</feature>
<keyword evidence="3" id="KW-1185">Reference proteome</keyword>
<evidence type="ECO:0000256" key="1">
    <source>
        <dbReference type="SAM" id="MobiDB-lite"/>
    </source>
</evidence>
<dbReference type="OrthoDB" id="5417386at2759"/>
<organism evidence="2 3">
    <name type="scientific">Parascedosporium putredinis</name>
    <dbReference type="NCBI Taxonomy" id="1442378"/>
    <lineage>
        <taxon>Eukaryota</taxon>
        <taxon>Fungi</taxon>
        <taxon>Dikarya</taxon>
        <taxon>Ascomycota</taxon>
        <taxon>Pezizomycotina</taxon>
        <taxon>Sordariomycetes</taxon>
        <taxon>Hypocreomycetidae</taxon>
        <taxon>Microascales</taxon>
        <taxon>Microascaceae</taxon>
        <taxon>Parascedosporium</taxon>
    </lineage>
</organism>
<protein>
    <submittedName>
        <fullName evidence="2">Uncharacterized protein</fullName>
    </submittedName>
</protein>
<evidence type="ECO:0000313" key="2">
    <source>
        <dbReference type="EMBL" id="CAI4211362.1"/>
    </source>
</evidence>
<name>A0A9P1GWT3_9PEZI</name>
<comment type="caution">
    <text evidence="2">The sequence shown here is derived from an EMBL/GenBank/DDBJ whole genome shotgun (WGS) entry which is preliminary data.</text>
</comment>
<feature type="region of interest" description="Disordered" evidence="1">
    <location>
        <begin position="1"/>
        <end position="23"/>
    </location>
</feature>
<reference evidence="2" key="1">
    <citation type="submission" date="2022-11" db="EMBL/GenBank/DDBJ databases">
        <authorList>
            <person name="Scott C."/>
            <person name="Bruce N."/>
        </authorList>
    </citation>
    <scope>NUCLEOTIDE SEQUENCE</scope>
</reference>
<proteinExistence type="predicted"/>
<sequence length="60" mass="6450">VAAAEPLVSRRSKSAPRKPVPIRLPDTAVAGTTIGGHRHIAISIPVEYSPFGPFDRTQYP</sequence>
<accession>A0A9P1GWT3</accession>
<gene>
    <name evidence="2" type="ORF">PPNO1_LOCUS1157</name>
</gene>